<keyword evidence="2" id="KW-1185">Reference proteome</keyword>
<dbReference type="EMBL" id="JABSTQ010005185">
    <property type="protein sequence ID" value="KAG0439915.1"/>
    <property type="molecule type" value="Genomic_DNA"/>
</dbReference>
<protein>
    <submittedName>
        <fullName evidence="1">Uncharacterized protein</fullName>
    </submittedName>
</protein>
<proteinExistence type="predicted"/>
<reference evidence="1 2" key="1">
    <citation type="journal article" date="2020" name="Cell">
        <title>Large-Scale Comparative Analyses of Tick Genomes Elucidate Their Genetic Diversity and Vector Capacities.</title>
        <authorList>
            <consortium name="Tick Genome and Microbiome Consortium (TIGMIC)"/>
            <person name="Jia N."/>
            <person name="Wang J."/>
            <person name="Shi W."/>
            <person name="Du L."/>
            <person name="Sun Y."/>
            <person name="Zhan W."/>
            <person name="Jiang J.F."/>
            <person name="Wang Q."/>
            <person name="Zhang B."/>
            <person name="Ji P."/>
            <person name="Bell-Sakyi L."/>
            <person name="Cui X.M."/>
            <person name="Yuan T.T."/>
            <person name="Jiang B.G."/>
            <person name="Yang W.F."/>
            <person name="Lam T.T."/>
            <person name="Chang Q.C."/>
            <person name="Ding S.J."/>
            <person name="Wang X.J."/>
            <person name="Zhu J.G."/>
            <person name="Ruan X.D."/>
            <person name="Zhao L."/>
            <person name="Wei J.T."/>
            <person name="Ye R.Z."/>
            <person name="Que T.C."/>
            <person name="Du C.H."/>
            <person name="Zhou Y.H."/>
            <person name="Cheng J.X."/>
            <person name="Dai P.F."/>
            <person name="Guo W.B."/>
            <person name="Han X.H."/>
            <person name="Huang E.J."/>
            <person name="Li L.F."/>
            <person name="Wei W."/>
            <person name="Gao Y.C."/>
            <person name="Liu J.Z."/>
            <person name="Shao H.Z."/>
            <person name="Wang X."/>
            <person name="Wang C.C."/>
            <person name="Yang T.C."/>
            <person name="Huo Q.B."/>
            <person name="Li W."/>
            <person name="Chen H.Y."/>
            <person name="Chen S.E."/>
            <person name="Zhou L.G."/>
            <person name="Ni X.B."/>
            <person name="Tian J.H."/>
            <person name="Sheng Y."/>
            <person name="Liu T."/>
            <person name="Pan Y.S."/>
            <person name="Xia L.Y."/>
            <person name="Li J."/>
            <person name="Zhao F."/>
            <person name="Cao W.C."/>
        </authorList>
    </citation>
    <scope>NUCLEOTIDE SEQUENCE [LARGE SCALE GENOMIC DNA]</scope>
    <source>
        <strain evidence="1">Iper-2018</strain>
    </source>
</reference>
<comment type="caution">
    <text evidence="1">The sequence shown here is derived from an EMBL/GenBank/DDBJ whole genome shotgun (WGS) entry which is preliminary data.</text>
</comment>
<accession>A0AC60QUH6</accession>
<organism evidence="1 2">
    <name type="scientific">Ixodes persulcatus</name>
    <name type="common">Taiga tick</name>
    <dbReference type="NCBI Taxonomy" id="34615"/>
    <lineage>
        <taxon>Eukaryota</taxon>
        <taxon>Metazoa</taxon>
        <taxon>Ecdysozoa</taxon>
        <taxon>Arthropoda</taxon>
        <taxon>Chelicerata</taxon>
        <taxon>Arachnida</taxon>
        <taxon>Acari</taxon>
        <taxon>Parasitiformes</taxon>
        <taxon>Ixodida</taxon>
        <taxon>Ixodoidea</taxon>
        <taxon>Ixodidae</taxon>
        <taxon>Ixodinae</taxon>
        <taxon>Ixodes</taxon>
    </lineage>
</organism>
<gene>
    <name evidence="1" type="ORF">HPB47_016465</name>
</gene>
<sequence>MRPDFVLKVMIRQIWHRKGYPVEVFQAGFIRPVVGPLYAAIVGGPTVLLTDNQKLILAPGRPAVAWPQWLRMFETFLLASGASDFTPERRKALLLHNLGLEGQRIFFSLPPSLDASATVPPAAAAAKTTQDIGKTSQALSAYDQAVAVLTQHFASASNVAVESHRFCRHVRQPGESVLEYLAALRELATRCSFAALEDSLRDQFLEGIGSQHLRSAFF</sequence>
<name>A0AC60QUH6_IXOPE</name>
<evidence type="ECO:0000313" key="1">
    <source>
        <dbReference type="EMBL" id="KAG0439915.1"/>
    </source>
</evidence>
<evidence type="ECO:0000313" key="2">
    <source>
        <dbReference type="Proteomes" id="UP000805193"/>
    </source>
</evidence>
<dbReference type="Proteomes" id="UP000805193">
    <property type="component" value="Unassembled WGS sequence"/>
</dbReference>